<dbReference type="OrthoDB" id="282744at2"/>
<dbReference type="PATRIC" id="fig|658445.3.peg.1006"/>
<dbReference type="SMART" id="SM00871">
    <property type="entry name" value="AraC_E_bind"/>
    <property type="match status" value="1"/>
</dbReference>
<dbReference type="PANTHER" id="PTHR40055">
    <property type="entry name" value="TRANSCRIPTIONAL REGULATOR YGIV-RELATED"/>
    <property type="match status" value="1"/>
</dbReference>
<dbReference type="STRING" id="658445.H744_1c0930"/>
<evidence type="ECO:0000259" key="1">
    <source>
        <dbReference type="SMART" id="SM00871"/>
    </source>
</evidence>
<gene>
    <name evidence="2" type="ORF">H744_1c0930</name>
</gene>
<dbReference type="HOGENOM" id="CLU_113664_3_1_6"/>
<dbReference type="InterPro" id="IPR010499">
    <property type="entry name" value="AraC_E-bd"/>
</dbReference>
<dbReference type="Pfam" id="PF06445">
    <property type="entry name" value="GyrI-like"/>
    <property type="match status" value="1"/>
</dbReference>
<dbReference type="PANTHER" id="PTHR40055:SF1">
    <property type="entry name" value="TRANSCRIPTIONAL REGULATOR YGIV-RELATED"/>
    <property type="match status" value="1"/>
</dbReference>
<dbReference type="InterPro" id="IPR029442">
    <property type="entry name" value="GyrI-like"/>
</dbReference>
<dbReference type="Proteomes" id="UP000032303">
    <property type="component" value="Chromosome 1"/>
</dbReference>
<keyword evidence="3" id="KW-1185">Reference proteome</keyword>
<accession>A0A0C5WSE9</accession>
<protein>
    <submittedName>
        <fullName evidence="2">Putative DNA gyrase inhibitor</fullName>
    </submittedName>
</protein>
<dbReference type="Gene3D" id="3.20.80.10">
    <property type="entry name" value="Regulatory factor, effector binding domain"/>
    <property type="match status" value="1"/>
</dbReference>
<organism evidence="2 3">
    <name type="scientific">Photobacterium gaetbulicola Gung47</name>
    <dbReference type="NCBI Taxonomy" id="658445"/>
    <lineage>
        <taxon>Bacteria</taxon>
        <taxon>Pseudomonadati</taxon>
        <taxon>Pseudomonadota</taxon>
        <taxon>Gammaproteobacteria</taxon>
        <taxon>Vibrionales</taxon>
        <taxon>Vibrionaceae</taxon>
        <taxon>Photobacterium</taxon>
    </lineage>
</organism>
<feature type="domain" description="AraC effector-binding" evidence="1">
    <location>
        <begin position="1"/>
        <end position="148"/>
    </location>
</feature>
<proteinExistence type="predicted"/>
<evidence type="ECO:0000313" key="3">
    <source>
        <dbReference type="Proteomes" id="UP000032303"/>
    </source>
</evidence>
<dbReference type="AlphaFoldDB" id="A0A0C5WSE9"/>
<reference evidence="2 3" key="1">
    <citation type="submission" date="2013-05" db="EMBL/GenBank/DDBJ databases">
        <title>Complete genome sequence of the lipase-producing bacterium Photobacterium gaetbulicola Gung47.</title>
        <authorList>
            <person name="Kim Y.-O."/>
        </authorList>
    </citation>
    <scope>NUCLEOTIDE SEQUENCE [LARGE SCALE GENOMIC DNA]</scope>
    <source>
        <strain evidence="2 3">Gung47</strain>
    </source>
</reference>
<dbReference type="SUPFAM" id="SSF55136">
    <property type="entry name" value="Probable bacterial effector-binding domain"/>
    <property type="match status" value="1"/>
</dbReference>
<dbReference type="EMBL" id="CP005973">
    <property type="protein sequence ID" value="AJR05955.1"/>
    <property type="molecule type" value="Genomic_DNA"/>
</dbReference>
<evidence type="ECO:0000313" key="2">
    <source>
        <dbReference type="EMBL" id="AJR05955.1"/>
    </source>
</evidence>
<dbReference type="KEGG" id="pgb:H744_1c0930"/>
<dbReference type="InterPro" id="IPR011256">
    <property type="entry name" value="Reg_factor_effector_dom_sf"/>
</dbReference>
<sequence length="149" mass="16643">MKSVTIGDIHLACIRVKGPYGENYEPAVDLLYRWAGEHGLQGGQCLFIYHDDPDQTEPAQCRTDICLTVPANTAIGGDVSSQILPAGKYCTRRVIVRHKSEYPENWEALEKEVKSAGLVIDQRPCFELYHSYDIETHVADVGFYLAVKG</sequence>
<dbReference type="InterPro" id="IPR050908">
    <property type="entry name" value="SmbC-like"/>
</dbReference>
<name>A0A0C5WSE9_9GAMM</name>